<dbReference type="InterPro" id="IPR006674">
    <property type="entry name" value="HD_domain"/>
</dbReference>
<keyword evidence="5" id="KW-0540">Nuclease</keyword>
<dbReference type="GO" id="GO:0004519">
    <property type="term" value="F:endonuclease activity"/>
    <property type="evidence" value="ECO:0007669"/>
    <property type="project" value="UniProtKB-KW"/>
</dbReference>
<dbReference type="Pfam" id="PF01966">
    <property type="entry name" value="HD"/>
    <property type="match status" value="1"/>
</dbReference>
<comment type="caution">
    <text evidence="5">The sequence shown here is derived from an EMBL/GenBank/DDBJ whole genome shotgun (WGS) entry which is preliminary data.</text>
</comment>
<dbReference type="SUPFAM" id="SSF109604">
    <property type="entry name" value="HD-domain/PDEase-like"/>
    <property type="match status" value="1"/>
</dbReference>
<dbReference type="Gene3D" id="1.10.3210.30">
    <property type="match status" value="1"/>
</dbReference>
<evidence type="ECO:0000259" key="4">
    <source>
        <dbReference type="PROSITE" id="PS51643"/>
    </source>
</evidence>
<keyword evidence="5" id="KW-0255">Endonuclease</keyword>
<protein>
    <submittedName>
        <fullName evidence="5">CRISPR-associated endonuclease Cas3-HD</fullName>
    </submittedName>
</protein>
<keyword evidence="6" id="KW-1185">Reference proteome</keyword>
<dbReference type="GO" id="GO:0016787">
    <property type="term" value="F:hydrolase activity"/>
    <property type="evidence" value="ECO:0007669"/>
    <property type="project" value="UniProtKB-KW"/>
</dbReference>
<accession>A0A839T6H6</accession>
<evidence type="ECO:0000313" key="6">
    <source>
        <dbReference type="Proteomes" id="UP000549250"/>
    </source>
</evidence>
<name>A0A839T6H6_AZOMA</name>
<feature type="domain" description="HD Cas3-type" evidence="4">
    <location>
        <begin position="14"/>
        <end position="88"/>
    </location>
</feature>
<organism evidence="5 6">
    <name type="scientific">Azomonas macrocytogenes</name>
    <name type="common">Azotobacter macrocytogenes</name>
    <dbReference type="NCBI Taxonomy" id="69962"/>
    <lineage>
        <taxon>Bacteria</taxon>
        <taxon>Pseudomonadati</taxon>
        <taxon>Pseudomonadota</taxon>
        <taxon>Gammaproteobacteria</taxon>
        <taxon>Pseudomonadales</taxon>
        <taxon>Pseudomonadaceae</taxon>
        <taxon>Azomonas</taxon>
    </lineage>
</organism>
<dbReference type="InterPro" id="IPR006483">
    <property type="entry name" value="CRISPR-assoc_Cas3_HD"/>
</dbReference>
<evidence type="ECO:0000256" key="2">
    <source>
        <dbReference type="ARBA" id="ARBA00022801"/>
    </source>
</evidence>
<sequence length="88" mass="9980">MSVPPSYTAHYRKSDDTWQPLSEHLFGAAAWARIFARKLGMEHLGELLGLLHDLGKYSQEFPAYIKSAIGLLKSRPTRARGLKRRALE</sequence>
<dbReference type="Proteomes" id="UP000549250">
    <property type="component" value="Unassembled WGS sequence"/>
</dbReference>
<evidence type="ECO:0000313" key="5">
    <source>
        <dbReference type="EMBL" id="MBB3103283.1"/>
    </source>
</evidence>
<dbReference type="NCBIfam" id="TIGR01596">
    <property type="entry name" value="cas3_HD"/>
    <property type="match status" value="1"/>
</dbReference>
<evidence type="ECO:0000256" key="3">
    <source>
        <dbReference type="ARBA" id="ARBA00023118"/>
    </source>
</evidence>
<dbReference type="EMBL" id="JACHXI010000006">
    <property type="protein sequence ID" value="MBB3103283.1"/>
    <property type="molecule type" value="Genomic_DNA"/>
</dbReference>
<evidence type="ECO:0000256" key="1">
    <source>
        <dbReference type="ARBA" id="ARBA00022723"/>
    </source>
</evidence>
<keyword evidence="2" id="KW-0378">Hydrolase</keyword>
<keyword evidence="1" id="KW-0479">Metal-binding</keyword>
<dbReference type="GO" id="GO:0051607">
    <property type="term" value="P:defense response to virus"/>
    <property type="evidence" value="ECO:0007669"/>
    <property type="project" value="UniProtKB-KW"/>
</dbReference>
<keyword evidence="3" id="KW-0051">Antiviral defense</keyword>
<dbReference type="RefSeq" id="WP_183166221.1">
    <property type="nucleotide sequence ID" value="NZ_JACHXI010000006.1"/>
</dbReference>
<dbReference type="AlphaFoldDB" id="A0A839T6H6"/>
<gene>
    <name evidence="5" type="ORF">FHR87_001678</name>
</gene>
<proteinExistence type="predicted"/>
<dbReference type="GO" id="GO:0046872">
    <property type="term" value="F:metal ion binding"/>
    <property type="evidence" value="ECO:0007669"/>
    <property type="project" value="UniProtKB-KW"/>
</dbReference>
<dbReference type="PROSITE" id="PS51643">
    <property type="entry name" value="HD_CAS3"/>
    <property type="match status" value="1"/>
</dbReference>
<dbReference type="InterPro" id="IPR038257">
    <property type="entry name" value="CRISPR-assoc_Cas3_HD_sf"/>
</dbReference>
<reference evidence="5 6" key="1">
    <citation type="submission" date="2020-08" db="EMBL/GenBank/DDBJ databases">
        <title>Genomic Encyclopedia of Type Strains, Phase III (KMG-III): the genomes of soil and plant-associated and newly described type strains.</title>
        <authorList>
            <person name="Whitman W."/>
        </authorList>
    </citation>
    <scope>NUCLEOTIDE SEQUENCE [LARGE SCALE GENOMIC DNA]</scope>
    <source>
        <strain evidence="5 6">CECT 4462</strain>
    </source>
</reference>